<sequence length="120" mass="13423">MMLVLTNFSVPVFGVSVGVEPFAVGSWPRGGAVGAIAPERRESNRVKLKSHLSLLAPTPPPTCVKHDDEKNRNEVEFDGRRRFGRRDDDDDVDELVAAERMRTMKEEKTLEGALKKLNSF</sequence>
<accession>A0A183FKG5</accession>
<protein>
    <submittedName>
        <fullName evidence="1 3">Uncharacterized protein</fullName>
    </submittedName>
</protein>
<name>A0A183FKG5_HELPZ</name>
<reference evidence="3" key="2">
    <citation type="submission" date="2019-09" db="UniProtKB">
        <authorList>
            <consortium name="WormBaseParasite"/>
        </authorList>
    </citation>
    <scope>IDENTIFICATION</scope>
</reference>
<evidence type="ECO:0000313" key="3">
    <source>
        <dbReference type="WBParaSite" id="HPBE_0000763401-mRNA-1"/>
    </source>
</evidence>
<gene>
    <name evidence="1" type="ORF">HPBE_LOCUS7635</name>
</gene>
<dbReference type="EMBL" id="UZAH01025941">
    <property type="protein sequence ID" value="VDO73066.1"/>
    <property type="molecule type" value="Genomic_DNA"/>
</dbReference>
<dbReference type="AlphaFoldDB" id="A0A183FKG5"/>
<accession>A0A3P7XGS5</accession>
<dbReference type="Proteomes" id="UP000050761">
    <property type="component" value="Unassembled WGS sequence"/>
</dbReference>
<evidence type="ECO:0000313" key="2">
    <source>
        <dbReference type="Proteomes" id="UP000050761"/>
    </source>
</evidence>
<keyword evidence="2" id="KW-1185">Reference proteome</keyword>
<organism evidence="2 3">
    <name type="scientific">Heligmosomoides polygyrus</name>
    <name type="common">Parasitic roundworm</name>
    <dbReference type="NCBI Taxonomy" id="6339"/>
    <lineage>
        <taxon>Eukaryota</taxon>
        <taxon>Metazoa</taxon>
        <taxon>Ecdysozoa</taxon>
        <taxon>Nematoda</taxon>
        <taxon>Chromadorea</taxon>
        <taxon>Rhabditida</taxon>
        <taxon>Rhabditina</taxon>
        <taxon>Rhabditomorpha</taxon>
        <taxon>Strongyloidea</taxon>
        <taxon>Heligmosomidae</taxon>
        <taxon>Heligmosomoides</taxon>
    </lineage>
</organism>
<proteinExistence type="predicted"/>
<evidence type="ECO:0000313" key="1">
    <source>
        <dbReference type="EMBL" id="VDO73066.1"/>
    </source>
</evidence>
<dbReference type="WBParaSite" id="HPBE_0000763401-mRNA-1">
    <property type="protein sequence ID" value="HPBE_0000763401-mRNA-1"/>
    <property type="gene ID" value="HPBE_0000763401"/>
</dbReference>
<reference evidence="1 2" key="1">
    <citation type="submission" date="2018-11" db="EMBL/GenBank/DDBJ databases">
        <authorList>
            <consortium name="Pathogen Informatics"/>
        </authorList>
    </citation>
    <scope>NUCLEOTIDE SEQUENCE [LARGE SCALE GENOMIC DNA]</scope>
</reference>